<dbReference type="EMBL" id="QRAL01000009">
    <property type="protein sequence ID" value="RSU57199.1"/>
    <property type="molecule type" value="Genomic_DNA"/>
</dbReference>
<reference evidence="2 3" key="1">
    <citation type="submission" date="2018-07" db="EMBL/GenBank/DDBJ databases">
        <title>Genomic and Epidemiologic Investigation of an Indolent Hospital Outbreak.</title>
        <authorList>
            <person name="Johnson R.C."/>
            <person name="Deming C."/>
            <person name="Conlan S."/>
            <person name="Zellmer C.J."/>
            <person name="Michelin A.V."/>
            <person name="Lee-Lin S."/>
            <person name="Thomas P.J."/>
            <person name="Park M."/>
            <person name="Weingarten R.A."/>
            <person name="Less J."/>
            <person name="Dekker J.P."/>
            <person name="Frank K.M."/>
            <person name="Musser K.A."/>
            <person name="Mcquiston J.R."/>
            <person name="Henderson D.K."/>
            <person name="Lau A.F."/>
            <person name="Palmore T.N."/>
            <person name="Segre J.A."/>
        </authorList>
    </citation>
    <scope>NUCLEOTIDE SEQUENCE [LARGE SCALE GENOMIC DNA]</scope>
    <source>
        <strain evidence="2 3">SK-NIH.Env6_1116</strain>
    </source>
</reference>
<proteinExistence type="predicted"/>
<comment type="caution">
    <text evidence="2">The sequence shown here is derived from an EMBL/GenBank/DDBJ whole genome shotgun (WGS) entry which is preliminary data.</text>
</comment>
<accession>A0A430BWU7</accession>
<dbReference type="RefSeq" id="WP_125998203.1">
    <property type="nucleotide sequence ID" value="NZ_QRAL01000009.1"/>
</dbReference>
<sequence length="300" mass="32851">MLINKTNLQTLGTGFQARFQGGLGQAGSQYLEVATVVNSTTGKEEYGWLGKVPGMREWLGDRVVNSIGQGSYSIKNKDWEDTIEVDRNDIEDDNLGIYGPLFDEMGRAAGAHPNELVFALLKAGFASLCYDGQFFFDTDHPVLDANGVAQSVANTDGGTGAFWALIDISRALKPIIFQERKKLQFIKKDNPEDESVFWRKKFTYGVDARYNVGFGFWQFAWGSKQPLTAANYAIARAALMGMKGDYGRPLGLLSGAKPLLLVSPGLESSALKIVNNELGANGETNEWKDTARVLASSWLA</sequence>
<evidence type="ECO:0000259" key="1">
    <source>
        <dbReference type="Pfam" id="PF10124"/>
    </source>
</evidence>
<dbReference type="Proteomes" id="UP000287401">
    <property type="component" value="Unassembled WGS sequence"/>
</dbReference>
<dbReference type="AlphaFoldDB" id="A0A430BWU7"/>
<feature type="domain" description="Bacteriophage Mu GpT" evidence="1">
    <location>
        <begin position="8"/>
        <end position="299"/>
    </location>
</feature>
<protein>
    <recommendedName>
        <fullName evidence="1">Bacteriophage Mu GpT domain-containing protein</fullName>
    </recommendedName>
</protein>
<gene>
    <name evidence="2" type="ORF">DAH51_10325</name>
</gene>
<evidence type="ECO:0000313" key="2">
    <source>
        <dbReference type="EMBL" id="RSU57199.1"/>
    </source>
</evidence>
<dbReference type="InterPro" id="IPR018774">
    <property type="entry name" value="Phage_Mu_GpT"/>
</dbReference>
<name>A0A430BWU7_SPHYA</name>
<dbReference type="Pfam" id="PF10124">
    <property type="entry name" value="Mu-like_gpT"/>
    <property type="match status" value="1"/>
</dbReference>
<evidence type="ECO:0000313" key="3">
    <source>
        <dbReference type="Proteomes" id="UP000287401"/>
    </source>
</evidence>
<organism evidence="2 3">
    <name type="scientific">Sphingobium yanoikuyae</name>
    <name type="common">Sphingomonas yanoikuyae</name>
    <dbReference type="NCBI Taxonomy" id="13690"/>
    <lineage>
        <taxon>Bacteria</taxon>
        <taxon>Pseudomonadati</taxon>
        <taxon>Pseudomonadota</taxon>
        <taxon>Alphaproteobacteria</taxon>
        <taxon>Sphingomonadales</taxon>
        <taxon>Sphingomonadaceae</taxon>
        <taxon>Sphingobium</taxon>
    </lineage>
</organism>